<keyword evidence="2" id="KW-1185">Reference proteome</keyword>
<organism evidence="1 2">
    <name type="scientific">Hallella multisaccharivorax DSM 17128</name>
    <dbReference type="NCBI Taxonomy" id="688246"/>
    <lineage>
        <taxon>Bacteria</taxon>
        <taxon>Pseudomonadati</taxon>
        <taxon>Bacteroidota</taxon>
        <taxon>Bacteroidia</taxon>
        <taxon>Bacteroidales</taxon>
        <taxon>Prevotellaceae</taxon>
        <taxon>Hallella</taxon>
    </lineage>
</organism>
<protein>
    <submittedName>
        <fullName evidence="1">Uncharacterized protein</fullName>
    </submittedName>
</protein>
<reference evidence="2" key="1">
    <citation type="journal article" date="2011" name="Stand. Genomic Sci.">
        <title>Non-contiguous finished genome sequence of the opportunistic oral pathogen Prevotella multisaccharivorax type strain (PPPA20).</title>
        <authorList>
            <person name="Pati A."/>
            <person name="Gronow S."/>
            <person name="Lu M."/>
            <person name="Lapidus A."/>
            <person name="Nolan M."/>
            <person name="Lucas S."/>
            <person name="Hammon N."/>
            <person name="Deshpande S."/>
            <person name="Cheng J.F."/>
            <person name="Tapia R."/>
            <person name="Han C."/>
            <person name="Goodwin L."/>
            <person name="Pitluck S."/>
            <person name="Liolios K."/>
            <person name="Pagani I."/>
            <person name="Mavromatis K."/>
            <person name="Mikhailova N."/>
            <person name="Huntemann M."/>
            <person name="Chen A."/>
            <person name="Palaniappan K."/>
            <person name="Land M."/>
            <person name="Hauser L."/>
            <person name="Detter J.C."/>
            <person name="Brambilla E.M."/>
            <person name="Rohde M."/>
            <person name="Goker M."/>
            <person name="Woyke T."/>
            <person name="Bristow J."/>
            <person name="Eisen J.A."/>
            <person name="Markowitz V."/>
            <person name="Hugenholtz P."/>
            <person name="Kyrpides N.C."/>
            <person name="Klenk H.P."/>
            <person name="Ivanova N."/>
        </authorList>
    </citation>
    <scope>NUCLEOTIDE SEQUENCE [LARGE SCALE GENOMIC DNA]</scope>
    <source>
        <strain evidence="2">DSM 17128</strain>
    </source>
</reference>
<evidence type="ECO:0000313" key="1">
    <source>
        <dbReference type="EMBL" id="EGN56307.1"/>
    </source>
</evidence>
<gene>
    <name evidence="1" type="ORF">Premu_0848</name>
</gene>
<dbReference type="EMBL" id="GL945017">
    <property type="protein sequence ID" value="EGN56307.1"/>
    <property type="molecule type" value="Genomic_DNA"/>
</dbReference>
<dbReference type="AlphaFoldDB" id="F8N709"/>
<dbReference type="HOGENOM" id="CLU_3375221_0_0_10"/>
<proteinExistence type="predicted"/>
<dbReference type="Proteomes" id="UP000002772">
    <property type="component" value="Unassembled WGS sequence"/>
</dbReference>
<evidence type="ECO:0000313" key="2">
    <source>
        <dbReference type="Proteomes" id="UP000002772"/>
    </source>
</evidence>
<sequence>MIMKKNGMFLVHLKIIDYFCNKSSKMSGIENDNT</sequence>
<accession>F8N709</accession>
<name>F8N709_9BACT</name>